<dbReference type="PANTHER" id="PTHR47894:SF4">
    <property type="entry name" value="HTH-TYPE TRANSCRIPTIONAL REGULATOR GADX"/>
    <property type="match status" value="1"/>
</dbReference>
<dbReference type="RefSeq" id="WP_066812038.1">
    <property type="nucleotide sequence ID" value="NZ_CP012661.1"/>
</dbReference>
<gene>
    <name evidence="5" type="ORF">AKL17_1613</name>
</gene>
<dbReference type="AlphaFoldDB" id="A0A159Z1M1"/>
<name>A0A159Z1M1_9RHOB</name>
<dbReference type="Gene3D" id="1.10.10.60">
    <property type="entry name" value="Homeodomain-like"/>
    <property type="match status" value="1"/>
</dbReference>
<dbReference type="EMBL" id="CP012661">
    <property type="protein sequence ID" value="AMY68865.1"/>
    <property type="molecule type" value="Genomic_DNA"/>
</dbReference>
<evidence type="ECO:0000313" key="6">
    <source>
        <dbReference type="Proteomes" id="UP000076128"/>
    </source>
</evidence>
<dbReference type="GO" id="GO:0000976">
    <property type="term" value="F:transcription cis-regulatory region binding"/>
    <property type="evidence" value="ECO:0007669"/>
    <property type="project" value="TreeGrafter"/>
</dbReference>
<keyword evidence="6" id="KW-1185">Reference proteome</keyword>
<dbReference type="GO" id="GO:0005829">
    <property type="term" value="C:cytosol"/>
    <property type="evidence" value="ECO:0007669"/>
    <property type="project" value="TreeGrafter"/>
</dbReference>
<keyword evidence="1" id="KW-0805">Transcription regulation</keyword>
<reference evidence="5 6" key="1">
    <citation type="submission" date="2015-09" db="EMBL/GenBank/DDBJ databases">
        <title>Complete genome sequence of Defluviimonas alba cai42t isolated from an oilfield in Xinjiang.</title>
        <authorList>
            <person name="Geng S."/>
            <person name="Pan X."/>
            <person name="Wu X."/>
        </authorList>
    </citation>
    <scope>NUCLEOTIDE SEQUENCE [LARGE SCALE GENOMIC DNA]</scope>
    <source>
        <strain evidence="6">cai42</strain>
    </source>
</reference>
<keyword evidence="2" id="KW-0238">DNA-binding</keyword>
<evidence type="ECO:0000313" key="5">
    <source>
        <dbReference type="EMBL" id="AMY68865.1"/>
    </source>
</evidence>
<dbReference type="GO" id="GO:0003700">
    <property type="term" value="F:DNA-binding transcription factor activity"/>
    <property type="evidence" value="ECO:0007669"/>
    <property type="project" value="InterPro"/>
</dbReference>
<dbReference type="KEGG" id="daa:AKL17_1613"/>
<keyword evidence="3" id="KW-0804">Transcription</keyword>
<evidence type="ECO:0000259" key="4">
    <source>
        <dbReference type="PROSITE" id="PS01124"/>
    </source>
</evidence>
<evidence type="ECO:0000256" key="2">
    <source>
        <dbReference type="ARBA" id="ARBA00023125"/>
    </source>
</evidence>
<dbReference type="InterPro" id="IPR009057">
    <property type="entry name" value="Homeodomain-like_sf"/>
</dbReference>
<organism evidence="5 6">
    <name type="scientific">Frigidibacter mobilis</name>
    <dbReference type="NCBI Taxonomy" id="1335048"/>
    <lineage>
        <taxon>Bacteria</taxon>
        <taxon>Pseudomonadati</taxon>
        <taxon>Pseudomonadota</taxon>
        <taxon>Alphaproteobacteria</taxon>
        <taxon>Rhodobacterales</taxon>
        <taxon>Paracoccaceae</taxon>
        <taxon>Frigidibacter</taxon>
    </lineage>
</organism>
<dbReference type="InterPro" id="IPR032687">
    <property type="entry name" value="AraC-type_N"/>
</dbReference>
<dbReference type="Proteomes" id="UP000076128">
    <property type="component" value="Chromosome"/>
</dbReference>
<feature type="domain" description="HTH araC/xylS-type" evidence="4">
    <location>
        <begin position="230"/>
        <end position="328"/>
    </location>
</feature>
<dbReference type="SMART" id="SM00342">
    <property type="entry name" value="HTH_ARAC"/>
    <property type="match status" value="1"/>
</dbReference>
<proteinExistence type="predicted"/>
<dbReference type="SUPFAM" id="SSF46689">
    <property type="entry name" value="Homeodomain-like"/>
    <property type="match status" value="1"/>
</dbReference>
<dbReference type="STRING" id="1335048.AKL17_1613"/>
<dbReference type="InterPro" id="IPR018060">
    <property type="entry name" value="HTH_AraC"/>
</dbReference>
<dbReference type="OrthoDB" id="9805730at2"/>
<evidence type="ECO:0000256" key="1">
    <source>
        <dbReference type="ARBA" id="ARBA00023015"/>
    </source>
</evidence>
<dbReference type="PANTHER" id="PTHR47894">
    <property type="entry name" value="HTH-TYPE TRANSCRIPTIONAL REGULATOR GADX"/>
    <property type="match status" value="1"/>
</dbReference>
<dbReference type="Pfam" id="PF12625">
    <property type="entry name" value="Arabinose_bd"/>
    <property type="match status" value="1"/>
</dbReference>
<dbReference type="PROSITE" id="PS01124">
    <property type="entry name" value="HTH_ARAC_FAMILY_2"/>
    <property type="match status" value="1"/>
</dbReference>
<evidence type="ECO:0000256" key="3">
    <source>
        <dbReference type="ARBA" id="ARBA00023163"/>
    </source>
</evidence>
<protein>
    <submittedName>
        <fullName evidence="5">AraC family transcriptional regulator</fullName>
    </submittedName>
</protein>
<dbReference type="Pfam" id="PF12833">
    <property type="entry name" value="HTH_18"/>
    <property type="match status" value="1"/>
</dbReference>
<accession>A0A159Z1M1</accession>
<sequence length="338" mass="37422">MRLIRAATFLGFSEAATEVGVDADNVLRAVGLSAEKIADPDTLVPLDAFFDALALVARKSGATDFGVRAASRRGTPDLGPVTLLMRDAETVEEAINYYSSHIAMHAAGFALAVDDRLGSPLIQMELRGRSHEASIQAAHFAVAGTVMTIRWLLRDDFRPEFVSFSHGKPVTDSFAQQFFRCPISYNQTVSGIIVKREDLLQPVRTSSPFMRRQAQKYLFPFIPSPERFGLTVQRLVAQLLLEGDCSASRIAEHLGLDRRTLNRKLAKEGETFSSVLQKVRVELTLRYIADVQFPLTELAGIVGFSGLSSFSRWFQETFGCSASAWRADPALREQARNF</sequence>